<protein>
    <submittedName>
        <fullName evidence="1">Uncharacterized protein</fullName>
    </submittedName>
</protein>
<organism evidence="1 2">
    <name type="scientific">Rhododendron molle</name>
    <name type="common">Chinese azalea</name>
    <name type="synonym">Azalea mollis</name>
    <dbReference type="NCBI Taxonomy" id="49168"/>
    <lineage>
        <taxon>Eukaryota</taxon>
        <taxon>Viridiplantae</taxon>
        <taxon>Streptophyta</taxon>
        <taxon>Embryophyta</taxon>
        <taxon>Tracheophyta</taxon>
        <taxon>Spermatophyta</taxon>
        <taxon>Magnoliopsida</taxon>
        <taxon>eudicotyledons</taxon>
        <taxon>Gunneridae</taxon>
        <taxon>Pentapetalae</taxon>
        <taxon>asterids</taxon>
        <taxon>Ericales</taxon>
        <taxon>Ericaceae</taxon>
        <taxon>Ericoideae</taxon>
        <taxon>Rhodoreae</taxon>
        <taxon>Rhododendron</taxon>
    </lineage>
</organism>
<keyword evidence="2" id="KW-1185">Reference proteome</keyword>
<proteinExistence type="predicted"/>
<evidence type="ECO:0000313" key="1">
    <source>
        <dbReference type="EMBL" id="KAI8573509.1"/>
    </source>
</evidence>
<name>A0ACC0Q818_RHOML</name>
<accession>A0ACC0Q818</accession>
<sequence>MHTFEKLVHLLYLLFVTLTFFPSSIAHPKDLSNFRYNRVYRNSSVVEKLGEGYELGTRISYDVPDHVPNVCDECQKPNGNCGVGLRCICHPRECKNQVTSKSGTIDPFGNILFSLLSLHFGDFYVHGYLNFHMFNYMCVAVIAVAKLILHEFQYSMSHGLGFKKLFGLCSNPLMSPLRCDNRVFTNFSHHEFRFGNFDVSACSSSLGEFGFEVVFIIIDENGQAVDSTVNVQNLWK</sequence>
<reference evidence="1" key="1">
    <citation type="submission" date="2022-02" db="EMBL/GenBank/DDBJ databases">
        <title>Plant Genome Project.</title>
        <authorList>
            <person name="Zhang R.-G."/>
        </authorList>
    </citation>
    <scope>NUCLEOTIDE SEQUENCE</scope>
    <source>
        <strain evidence="1">AT1</strain>
    </source>
</reference>
<comment type="caution">
    <text evidence="1">The sequence shown here is derived from an EMBL/GenBank/DDBJ whole genome shotgun (WGS) entry which is preliminary data.</text>
</comment>
<evidence type="ECO:0000313" key="2">
    <source>
        <dbReference type="Proteomes" id="UP001062846"/>
    </source>
</evidence>
<gene>
    <name evidence="1" type="ORF">RHMOL_Rhmol01G0283300</name>
</gene>
<dbReference type="EMBL" id="CM046388">
    <property type="protein sequence ID" value="KAI8573509.1"/>
    <property type="molecule type" value="Genomic_DNA"/>
</dbReference>
<dbReference type="Proteomes" id="UP001062846">
    <property type="component" value="Chromosome 1"/>
</dbReference>